<proteinExistence type="predicted"/>
<keyword evidence="2" id="KW-1133">Transmembrane helix</keyword>
<evidence type="ECO:0000256" key="2">
    <source>
        <dbReference type="SAM" id="Phobius"/>
    </source>
</evidence>
<feature type="region of interest" description="Disordered" evidence="1">
    <location>
        <begin position="1"/>
        <end position="20"/>
    </location>
</feature>
<keyword evidence="2" id="KW-0472">Membrane</keyword>
<dbReference type="EMBL" id="BMIV01000003">
    <property type="protein sequence ID" value="GGF60778.1"/>
    <property type="molecule type" value="Genomic_DNA"/>
</dbReference>
<comment type="caution">
    <text evidence="3">The sequence shown here is derived from an EMBL/GenBank/DDBJ whole genome shotgun (WGS) entry which is preliminary data.</text>
</comment>
<keyword evidence="4" id="KW-1185">Reference proteome</keyword>
<keyword evidence="2" id="KW-0812">Transmembrane</keyword>
<evidence type="ECO:0000313" key="3">
    <source>
        <dbReference type="EMBL" id="GGF60778.1"/>
    </source>
</evidence>
<evidence type="ECO:0000256" key="1">
    <source>
        <dbReference type="SAM" id="MobiDB-lite"/>
    </source>
</evidence>
<gene>
    <name evidence="3" type="ORF">GCM10011402_10940</name>
</gene>
<name>A0ABQ1VEU1_9RHOB</name>
<reference evidence="4" key="1">
    <citation type="journal article" date="2019" name="Int. J. Syst. Evol. Microbiol.">
        <title>The Global Catalogue of Microorganisms (GCM) 10K type strain sequencing project: providing services to taxonomists for standard genome sequencing and annotation.</title>
        <authorList>
            <consortium name="The Broad Institute Genomics Platform"/>
            <consortium name="The Broad Institute Genome Sequencing Center for Infectious Disease"/>
            <person name="Wu L."/>
            <person name="Ma J."/>
        </authorList>
    </citation>
    <scope>NUCLEOTIDE SEQUENCE [LARGE SCALE GENOMIC DNA]</scope>
    <source>
        <strain evidence="4">CGMCC 1.15419</strain>
    </source>
</reference>
<accession>A0ABQ1VEU1</accession>
<protein>
    <submittedName>
        <fullName evidence="3">Uncharacterized protein</fullName>
    </submittedName>
</protein>
<evidence type="ECO:0000313" key="4">
    <source>
        <dbReference type="Proteomes" id="UP000640509"/>
    </source>
</evidence>
<sequence length="77" mass="8089">MPGRSFHRGAGPVPAEPLPAEPVPIVDFGVPAMFDIQTELHLRRTGRPPQGDDSGTIRAILIVANLSALALLAAVLI</sequence>
<organism evidence="3 4">
    <name type="scientific">Paracoccus acridae</name>
    <dbReference type="NCBI Taxonomy" id="1795310"/>
    <lineage>
        <taxon>Bacteria</taxon>
        <taxon>Pseudomonadati</taxon>
        <taxon>Pseudomonadota</taxon>
        <taxon>Alphaproteobacteria</taxon>
        <taxon>Rhodobacterales</taxon>
        <taxon>Paracoccaceae</taxon>
        <taxon>Paracoccus</taxon>
    </lineage>
</organism>
<feature type="transmembrane region" description="Helical" evidence="2">
    <location>
        <begin position="57"/>
        <end position="76"/>
    </location>
</feature>
<dbReference type="Proteomes" id="UP000640509">
    <property type="component" value="Unassembled WGS sequence"/>
</dbReference>